<feature type="compositionally biased region" description="Low complexity" evidence="1">
    <location>
        <begin position="13"/>
        <end position="27"/>
    </location>
</feature>
<dbReference type="EMBL" id="JBBXJM010000001">
    <property type="protein sequence ID" value="KAL1412611.1"/>
    <property type="molecule type" value="Genomic_DNA"/>
</dbReference>
<organism evidence="2 3">
    <name type="scientific">Vanrija albida</name>
    <dbReference type="NCBI Taxonomy" id="181172"/>
    <lineage>
        <taxon>Eukaryota</taxon>
        <taxon>Fungi</taxon>
        <taxon>Dikarya</taxon>
        <taxon>Basidiomycota</taxon>
        <taxon>Agaricomycotina</taxon>
        <taxon>Tremellomycetes</taxon>
        <taxon>Trichosporonales</taxon>
        <taxon>Trichosporonaceae</taxon>
        <taxon>Vanrija</taxon>
    </lineage>
</organism>
<sequence>MLHALTDSRKSSRSNSTSSVASAASSHSPDDIYARLVRRPDAALQLWSAGNLRVGGRDLAVSLADVVDLAQSLHDDERFELLSIVYLGTEGDEWKASYRLNSQPSTPASSAGSIESE</sequence>
<evidence type="ECO:0000313" key="2">
    <source>
        <dbReference type="EMBL" id="KAL1412611.1"/>
    </source>
</evidence>
<protein>
    <submittedName>
        <fullName evidence="2">Uncharacterized protein</fullName>
    </submittedName>
</protein>
<accession>A0ABR3QD16</accession>
<evidence type="ECO:0000313" key="3">
    <source>
        <dbReference type="Proteomes" id="UP001565368"/>
    </source>
</evidence>
<name>A0ABR3QD16_9TREE</name>
<comment type="caution">
    <text evidence="2">The sequence shown here is derived from an EMBL/GenBank/DDBJ whole genome shotgun (WGS) entry which is preliminary data.</text>
</comment>
<dbReference type="RefSeq" id="XP_069212555.1">
    <property type="nucleotide sequence ID" value="XM_069349011.1"/>
</dbReference>
<dbReference type="Proteomes" id="UP001565368">
    <property type="component" value="Unassembled WGS sequence"/>
</dbReference>
<keyword evidence="3" id="KW-1185">Reference proteome</keyword>
<feature type="region of interest" description="Disordered" evidence="1">
    <location>
        <begin position="98"/>
        <end position="117"/>
    </location>
</feature>
<feature type="region of interest" description="Disordered" evidence="1">
    <location>
        <begin position="1"/>
        <end position="29"/>
    </location>
</feature>
<reference evidence="2 3" key="1">
    <citation type="submission" date="2023-08" db="EMBL/GenBank/DDBJ databases">
        <title>Annotated Genome Sequence of Vanrija albida AlHP1.</title>
        <authorList>
            <person name="Herzog R."/>
        </authorList>
    </citation>
    <scope>NUCLEOTIDE SEQUENCE [LARGE SCALE GENOMIC DNA]</scope>
    <source>
        <strain evidence="2 3">AlHP1</strain>
    </source>
</reference>
<gene>
    <name evidence="2" type="ORF">Q8F55_000358</name>
</gene>
<evidence type="ECO:0000256" key="1">
    <source>
        <dbReference type="SAM" id="MobiDB-lite"/>
    </source>
</evidence>
<proteinExistence type="predicted"/>
<dbReference type="GeneID" id="95981401"/>
<feature type="compositionally biased region" description="Polar residues" evidence="1">
    <location>
        <begin position="99"/>
        <end position="117"/>
    </location>
</feature>
<feature type="compositionally biased region" description="Basic and acidic residues" evidence="1">
    <location>
        <begin position="1"/>
        <end position="10"/>
    </location>
</feature>